<accession>A0A022PQB7</accession>
<comment type="similarity">
    <text evidence="1">Belongs to the ParB family.</text>
</comment>
<dbReference type="SMART" id="SM00470">
    <property type="entry name" value="ParB"/>
    <property type="match status" value="1"/>
</dbReference>
<dbReference type="SUPFAM" id="SSF110849">
    <property type="entry name" value="ParB/Sulfiredoxin"/>
    <property type="match status" value="1"/>
</dbReference>
<dbReference type="Gene3D" id="1.10.10.2830">
    <property type="match status" value="1"/>
</dbReference>
<proteinExistence type="inferred from homology"/>
<dbReference type="SUPFAM" id="SSF109709">
    <property type="entry name" value="KorB DNA-binding domain-like"/>
    <property type="match status" value="1"/>
</dbReference>
<dbReference type="AlphaFoldDB" id="A0A022PQB7"/>
<dbReference type="Pfam" id="PF17762">
    <property type="entry name" value="HTH_ParB"/>
    <property type="match status" value="1"/>
</dbReference>
<dbReference type="RefSeq" id="WP_036776357.1">
    <property type="nucleotide sequence ID" value="NZ_CAWLTM010000106.1"/>
</dbReference>
<dbReference type="PANTHER" id="PTHR33375:SF7">
    <property type="entry name" value="CHROMOSOME 2-PARTITIONING PROTEIN PARB-RELATED"/>
    <property type="match status" value="1"/>
</dbReference>
<dbReference type="InterPro" id="IPR036086">
    <property type="entry name" value="ParB/Sulfiredoxin_sf"/>
</dbReference>
<dbReference type="Gene3D" id="3.90.1530.30">
    <property type="match status" value="1"/>
</dbReference>
<dbReference type="GO" id="GO:0005694">
    <property type="term" value="C:chromosome"/>
    <property type="evidence" value="ECO:0007669"/>
    <property type="project" value="TreeGrafter"/>
</dbReference>
<gene>
    <name evidence="4" type="ORF">BA1DRAFT_00874</name>
</gene>
<dbReference type="Pfam" id="PF02195">
    <property type="entry name" value="ParB_N"/>
    <property type="match status" value="1"/>
</dbReference>
<dbReference type="InterPro" id="IPR050336">
    <property type="entry name" value="Chromosome_partition/occlusion"/>
</dbReference>
<reference evidence="4 5" key="1">
    <citation type="submission" date="2014-03" db="EMBL/GenBank/DDBJ databases">
        <title>Draft Genome of Photorhabdus luminescens BA1, an Egyptian Isolate.</title>
        <authorList>
            <person name="Ghazal S."/>
            <person name="Hurst S.G.IV."/>
            <person name="Morris K."/>
            <person name="Thomas K."/>
            <person name="Tisa L.S."/>
        </authorList>
    </citation>
    <scope>NUCLEOTIDE SEQUENCE [LARGE SCALE GENOMIC DNA]</scope>
    <source>
        <strain evidence="4 5">BA1</strain>
    </source>
</reference>
<dbReference type="Proteomes" id="UP000023464">
    <property type="component" value="Unassembled WGS sequence"/>
</dbReference>
<dbReference type="GO" id="GO:0007059">
    <property type="term" value="P:chromosome segregation"/>
    <property type="evidence" value="ECO:0007669"/>
    <property type="project" value="TreeGrafter"/>
</dbReference>
<dbReference type="FunFam" id="1.10.10.2830:FF:000001">
    <property type="entry name" value="Chromosome partitioning protein ParB"/>
    <property type="match status" value="1"/>
</dbReference>
<name>A0A022PQB7_9GAMM</name>
<evidence type="ECO:0000256" key="2">
    <source>
        <dbReference type="ARBA" id="ARBA00074268"/>
    </source>
</evidence>
<dbReference type="InterPro" id="IPR041468">
    <property type="entry name" value="HTH_ParB/Spo0J"/>
</dbReference>
<comment type="caution">
    <text evidence="4">The sequence shown here is derived from an EMBL/GenBank/DDBJ whole genome shotgun (WGS) entry which is preliminary data.</text>
</comment>
<dbReference type="EMBL" id="JFGV01000009">
    <property type="protein sequence ID" value="EYU16590.1"/>
    <property type="molecule type" value="Genomic_DNA"/>
</dbReference>
<evidence type="ECO:0000259" key="3">
    <source>
        <dbReference type="SMART" id="SM00470"/>
    </source>
</evidence>
<sequence length="662" mass="73334">MSETNVKVTIKESKTAKKYSHKSHNAARKLVTVLEQVAIEIVSYSCLSDTNQNVRFIPYSQESVEDLATSIAAVGILQNLIVVEMPDGSLGVAAGGRRKAALALLIERGVIQPDQLIVPVKKIPAELAVAASMTENGQRKDMHSSEQIVGFRSMASEGKTPTQIGDLLGYSPRHVQRMLKLANLAPAILDMLAKDEITTEHCHVLALENDQERQLQVLDAARQQGHNGRISACDIRCLITASEVLISDSGKFKFVGAGVFTDGEIRRDLFSESENDGYVDAVLLDSRVMSKLEQLAIEIEQAEGWSWSLARMERIKRWGEDGQKYVFLDEPAPEYTPDEQIRRDKLMASLDALDSFCDEAEVLKMQINDIEQIVINRAWTDEQKKHAGIVVSYHNGCLCVQRGVLLKEDEVQDKDNSDEQGNVPANVITSPKNAVDDINLPLLKAMSSERTLALQAALAQQTQTAVALLAWTLCTEVFGGSSMFKNPLQVRLNTSHMGLCDSAPTGENGQAYTILMEQKEYIKALLPEDWKKDFTWLLAWPVEHIHNLMGFCVACGIDGVQNRECGRTQLSPLDGLETIMGFHLRDWWQPTKDNFFGRLSKAQICEALTQAGLTGAASDAEKMKKCDAAELAEKYMANNRWVPRWMKAETTEAPLASNDIAA</sequence>
<evidence type="ECO:0000256" key="1">
    <source>
        <dbReference type="ARBA" id="ARBA00006295"/>
    </source>
</evidence>
<dbReference type="PANTHER" id="PTHR33375">
    <property type="entry name" value="CHROMOSOME-PARTITIONING PROTEIN PARB-RELATED"/>
    <property type="match status" value="1"/>
</dbReference>
<keyword evidence="5" id="KW-1185">Reference proteome</keyword>
<feature type="domain" description="ParB-like N-terminal" evidence="3">
    <location>
        <begin position="40"/>
        <end position="137"/>
    </location>
</feature>
<organism evidence="4 5">
    <name type="scientific">Photorhabdus aegyptia</name>
    <dbReference type="NCBI Taxonomy" id="2805098"/>
    <lineage>
        <taxon>Bacteria</taxon>
        <taxon>Pseudomonadati</taxon>
        <taxon>Pseudomonadota</taxon>
        <taxon>Gammaproteobacteria</taxon>
        <taxon>Enterobacterales</taxon>
        <taxon>Morganellaceae</taxon>
        <taxon>Photorhabdus</taxon>
    </lineage>
</organism>
<dbReference type="CDD" id="cd16406">
    <property type="entry name" value="ParB_N_like"/>
    <property type="match status" value="1"/>
</dbReference>
<evidence type="ECO:0000313" key="4">
    <source>
        <dbReference type="EMBL" id="EYU16590.1"/>
    </source>
</evidence>
<dbReference type="InterPro" id="IPR003115">
    <property type="entry name" value="ParB_N"/>
</dbReference>
<protein>
    <recommendedName>
        <fullName evidence="2">Uncharacterized protein YubM</fullName>
    </recommendedName>
</protein>
<evidence type="ECO:0000313" key="5">
    <source>
        <dbReference type="Proteomes" id="UP000023464"/>
    </source>
</evidence>
<dbReference type="PATRIC" id="fig|1393736.3.peg.900"/>